<dbReference type="InterPro" id="IPR005835">
    <property type="entry name" value="NTP_transferase_dom"/>
</dbReference>
<dbReference type="RefSeq" id="WP_131848037.1">
    <property type="nucleotide sequence ID" value="NZ_SLXV01000006.1"/>
</dbReference>
<keyword evidence="3" id="KW-1185">Reference proteome</keyword>
<evidence type="ECO:0000313" key="3">
    <source>
        <dbReference type="Proteomes" id="UP000294746"/>
    </source>
</evidence>
<dbReference type="InterPro" id="IPR029044">
    <property type="entry name" value="Nucleotide-diphossugar_trans"/>
</dbReference>
<dbReference type="SUPFAM" id="SSF53448">
    <property type="entry name" value="Nucleotide-diphospho-sugar transferases"/>
    <property type="match status" value="1"/>
</dbReference>
<comment type="caution">
    <text evidence="2">The sequence shown here is derived from an EMBL/GenBank/DDBJ whole genome shotgun (WGS) entry which is preliminary data.</text>
</comment>
<dbReference type="Gene3D" id="3.90.550.10">
    <property type="entry name" value="Spore Coat Polysaccharide Biosynthesis Protein SpsA, Chain A"/>
    <property type="match status" value="1"/>
</dbReference>
<dbReference type="AlphaFoldDB" id="A0A4R2S122"/>
<dbReference type="Pfam" id="PF00483">
    <property type="entry name" value="NTP_transferase"/>
    <property type="match status" value="1"/>
</dbReference>
<protein>
    <submittedName>
        <fullName evidence="2">Nucleotidyltransferase-like protein</fullName>
    </submittedName>
</protein>
<keyword evidence="2" id="KW-0808">Transferase</keyword>
<reference evidence="2 3" key="1">
    <citation type="submission" date="2019-03" db="EMBL/GenBank/DDBJ databases">
        <title>Genomic Encyclopedia of Type Strains, Phase IV (KMG-IV): sequencing the most valuable type-strain genomes for metagenomic binning, comparative biology and taxonomic classification.</title>
        <authorList>
            <person name="Goeker M."/>
        </authorList>
    </citation>
    <scope>NUCLEOTIDE SEQUENCE [LARGE SCALE GENOMIC DNA]</scope>
    <source>
        <strain evidence="2 3">DSM 46831</strain>
    </source>
</reference>
<dbReference type="GO" id="GO:0016740">
    <property type="term" value="F:transferase activity"/>
    <property type="evidence" value="ECO:0007669"/>
    <property type="project" value="UniProtKB-KW"/>
</dbReference>
<gene>
    <name evidence="2" type="ORF">EDD57_1065</name>
</gene>
<accession>A0A4R2S122</accession>
<dbReference type="PANTHER" id="PTHR22572">
    <property type="entry name" value="SUGAR-1-PHOSPHATE GUANYL TRANSFERASE"/>
    <property type="match status" value="1"/>
</dbReference>
<proteinExistence type="predicted"/>
<dbReference type="OrthoDB" id="9801899at2"/>
<dbReference type="EMBL" id="SLXV01000006">
    <property type="protein sequence ID" value="TCP69691.1"/>
    <property type="molecule type" value="Genomic_DNA"/>
</dbReference>
<feature type="domain" description="Nucleotidyl transferase" evidence="1">
    <location>
        <begin position="3"/>
        <end position="224"/>
    </location>
</feature>
<evidence type="ECO:0000313" key="2">
    <source>
        <dbReference type="EMBL" id="TCP69691.1"/>
    </source>
</evidence>
<dbReference type="InterPro" id="IPR050486">
    <property type="entry name" value="Mannose-1P_guanyltransferase"/>
</dbReference>
<organism evidence="2 3">
    <name type="scientific">Baia soyae</name>
    <dbReference type="NCBI Taxonomy" id="1544746"/>
    <lineage>
        <taxon>Bacteria</taxon>
        <taxon>Bacillati</taxon>
        <taxon>Bacillota</taxon>
        <taxon>Bacilli</taxon>
        <taxon>Bacillales</taxon>
        <taxon>Thermoactinomycetaceae</taxon>
        <taxon>Baia</taxon>
    </lineage>
</organism>
<evidence type="ECO:0000259" key="1">
    <source>
        <dbReference type="Pfam" id="PF00483"/>
    </source>
</evidence>
<dbReference type="Proteomes" id="UP000294746">
    <property type="component" value="Unassembled WGS sequence"/>
</dbReference>
<name>A0A4R2S122_9BACL</name>
<sequence length="240" mass="27687">MHAVIMTGGKGERMRPYTHVFPKGLLPIDGIPLLDILVRQCRYYGFHRITMACGYLATMIQNYFQNGEKWGLEIDYLKEDVPLGTAGALRDISCEQESMLVMNCDILTNLHFRDFYEKHIDQKSMLTIASHEVEVPIDFGVLDVRGERVLQIVEKPTNHSLVSMGIYIIHQDALTYIPKEGKFDIPDLIYTLLDHKERVTHHHTDSFWMDIGRPHDYEKANQIFEQFKAQILPGEVEHGS</sequence>